<proteinExistence type="predicted"/>
<protein>
    <recommendedName>
        <fullName evidence="2">histidine kinase</fullName>
        <ecNumber evidence="2">2.7.13.3</ecNumber>
    </recommendedName>
</protein>
<gene>
    <name evidence="12" type="ORF">KIH39_08755</name>
</gene>
<dbReference type="GO" id="GO:0005524">
    <property type="term" value="F:ATP binding"/>
    <property type="evidence" value="ECO:0007669"/>
    <property type="project" value="UniProtKB-KW"/>
</dbReference>
<keyword evidence="7" id="KW-0067">ATP-binding</keyword>
<dbReference type="Gene3D" id="1.20.5.1930">
    <property type="match status" value="1"/>
</dbReference>
<reference evidence="12" key="1">
    <citation type="submission" date="2021-05" db="EMBL/GenBank/DDBJ databases">
        <title>Complete genome sequence of the cellulolytic planctomycete Telmatocola sphagniphila SP2T and characterization of the first cellulase from planctomycetes.</title>
        <authorList>
            <person name="Rakitin A.L."/>
            <person name="Beletsky A.V."/>
            <person name="Naumoff D.G."/>
            <person name="Kulichevskaya I.S."/>
            <person name="Mardanov A.V."/>
            <person name="Ravin N.V."/>
            <person name="Dedysh S.N."/>
        </authorList>
    </citation>
    <scope>NUCLEOTIDE SEQUENCE</scope>
    <source>
        <strain evidence="12">SP2T</strain>
    </source>
</reference>
<dbReference type="Pfam" id="PF08448">
    <property type="entry name" value="PAS_4"/>
    <property type="match status" value="1"/>
</dbReference>
<dbReference type="CDD" id="cd16917">
    <property type="entry name" value="HATPase_UhpB-NarQ-NarX-like"/>
    <property type="match status" value="1"/>
</dbReference>
<organism evidence="12 13">
    <name type="scientific">Telmatocola sphagniphila</name>
    <dbReference type="NCBI Taxonomy" id="1123043"/>
    <lineage>
        <taxon>Bacteria</taxon>
        <taxon>Pseudomonadati</taxon>
        <taxon>Planctomycetota</taxon>
        <taxon>Planctomycetia</taxon>
        <taxon>Gemmatales</taxon>
        <taxon>Gemmataceae</taxon>
    </lineage>
</organism>
<dbReference type="Pfam" id="PF07730">
    <property type="entry name" value="HisKA_3"/>
    <property type="match status" value="1"/>
</dbReference>
<evidence type="ECO:0000256" key="8">
    <source>
        <dbReference type="ARBA" id="ARBA00023012"/>
    </source>
</evidence>
<dbReference type="CDD" id="cd00130">
    <property type="entry name" value="PAS"/>
    <property type="match status" value="1"/>
</dbReference>
<dbReference type="InterPro" id="IPR013656">
    <property type="entry name" value="PAS_4"/>
</dbReference>
<evidence type="ECO:0000256" key="6">
    <source>
        <dbReference type="ARBA" id="ARBA00022777"/>
    </source>
</evidence>
<evidence type="ECO:0000256" key="2">
    <source>
        <dbReference type="ARBA" id="ARBA00012438"/>
    </source>
</evidence>
<sequence length="426" mass="47526">MDREPIFEAGRQSPDLPKLCRYLSERSPLPMVAVHGSTHIVSYLNPAFARLVGRDRSELIGFSFADAVPEGEANGCIALLDRVFHTGTHECLIEQEHRQSHPRTVYWSYAVWAILGEVEQPTGVMIQVTDATEIAHFRRQSMGMNEELLLSTIRQHELVEAAESLNAKLREAHDQLEERVAERTAELAAANDTLRNEIRIRETAESDRRDLLRRLGTAQEEERRRISRDLHDQMGQLVTALGLGLKALEDSTVDPSPYRPHLVRLRELNDQIGRESHKLAMELRPTALDDLGLQAALANYVEAWSEQSSIEIDFHSTGFDGQRLDSLIETSLYRVVTEALTNVLKHGKAHRVSVILQRTPNQAVALVEDDGIGFDSESMKSSDAHLGRLGLRGMQERLTLIGGTLTIESTPGNGTTIIARVSLSNG</sequence>
<dbReference type="GO" id="GO:0046983">
    <property type="term" value="F:protein dimerization activity"/>
    <property type="evidence" value="ECO:0007669"/>
    <property type="project" value="InterPro"/>
</dbReference>
<evidence type="ECO:0000256" key="7">
    <source>
        <dbReference type="ARBA" id="ARBA00022840"/>
    </source>
</evidence>
<keyword evidence="6" id="KW-0418">Kinase</keyword>
<dbReference type="NCBIfam" id="TIGR00229">
    <property type="entry name" value="sensory_box"/>
    <property type="match status" value="1"/>
</dbReference>
<evidence type="ECO:0000313" key="12">
    <source>
        <dbReference type="EMBL" id="QVL33979.1"/>
    </source>
</evidence>
<dbReference type="InterPro" id="IPR000014">
    <property type="entry name" value="PAS"/>
</dbReference>
<feature type="coiled-coil region" evidence="9">
    <location>
        <begin position="155"/>
        <end position="221"/>
    </location>
</feature>
<dbReference type="InterPro" id="IPR003594">
    <property type="entry name" value="HATPase_dom"/>
</dbReference>
<feature type="domain" description="PAS" evidence="11">
    <location>
        <begin position="41"/>
        <end position="61"/>
    </location>
</feature>
<evidence type="ECO:0000313" key="13">
    <source>
        <dbReference type="Proteomes" id="UP000676194"/>
    </source>
</evidence>
<evidence type="ECO:0000259" key="10">
    <source>
        <dbReference type="PROSITE" id="PS50109"/>
    </source>
</evidence>
<dbReference type="PANTHER" id="PTHR24421">
    <property type="entry name" value="NITRATE/NITRITE SENSOR PROTEIN NARX-RELATED"/>
    <property type="match status" value="1"/>
</dbReference>
<keyword evidence="9" id="KW-0175">Coiled coil</keyword>
<dbReference type="RefSeq" id="WP_213498955.1">
    <property type="nucleotide sequence ID" value="NZ_CP074694.1"/>
</dbReference>
<evidence type="ECO:0000256" key="4">
    <source>
        <dbReference type="ARBA" id="ARBA00022679"/>
    </source>
</evidence>
<dbReference type="Pfam" id="PF02518">
    <property type="entry name" value="HATPase_c"/>
    <property type="match status" value="1"/>
</dbReference>
<dbReference type="EMBL" id="CP074694">
    <property type="protein sequence ID" value="QVL33979.1"/>
    <property type="molecule type" value="Genomic_DNA"/>
</dbReference>
<feature type="domain" description="Histidine kinase" evidence="10">
    <location>
        <begin position="193"/>
        <end position="425"/>
    </location>
</feature>
<keyword evidence="5" id="KW-0547">Nucleotide-binding</keyword>
<evidence type="ECO:0000259" key="11">
    <source>
        <dbReference type="PROSITE" id="PS50112"/>
    </source>
</evidence>
<dbReference type="EC" id="2.7.13.3" evidence="2"/>
<evidence type="ECO:0000256" key="3">
    <source>
        <dbReference type="ARBA" id="ARBA00022553"/>
    </source>
</evidence>
<dbReference type="Gene3D" id="3.30.450.20">
    <property type="entry name" value="PAS domain"/>
    <property type="match status" value="1"/>
</dbReference>
<dbReference type="Gene3D" id="3.30.565.10">
    <property type="entry name" value="Histidine kinase-like ATPase, C-terminal domain"/>
    <property type="match status" value="1"/>
</dbReference>
<evidence type="ECO:0000256" key="5">
    <source>
        <dbReference type="ARBA" id="ARBA00022741"/>
    </source>
</evidence>
<dbReference type="InterPro" id="IPR005467">
    <property type="entry name" value="His_kinase_dom"/>
</dbReference>
<dbReference type="KEGG" id="tsph:KIH39_08755"/>
<accession>A0A8E6EUQ6</accession>
<dbReference type="PROSITE" id="PS50109">
    <property type="entry name" value="HIS_KIN"/>
    <property type="match status" value="1"/>
</dbReference>
<dbReference type="PROSITE" id="PS50112">
    <property type="entry name" value="PAS"/>
    <property type="match status" value="1"/>
</dbReference>
<dbReference type="SUPFAM" id="SSF55874">
    <property type="entry name" value="ATPase domain of HSP90 chaperone/DNA topoisomerase II/histidine kinase"/>
    <property type="match status" value="1"/>
</dbReference>
<evidence type="ECO:0000256" key="1">
    <source>
        <dbReference type="ARBA" id="ARBA00000085"/>
    </source>
</evidence>
<keyword evidence="8" id="KW-0902">Two-component regulatory system</keyword>
<dbReference type="InterPro" id="IPR035965">
    <property type="entry name" value="PAS-like_dom_sf"/>
</dbReference>
<dbReference type="PANTHER" id="PTHR24421:SF10">
    <property type="entry name" value="NITRATE_NITRITE SENSOR PROTEIN NARQ"/>
    <property type="match status" value="1"/>
</dbReference>
<evidence type="ECO:0000256" key="9">
    <source>
        <dbReference type="SAM" id="Coils"/>
    </source>
</evidence>
<keyword evidence="13" id="KW-1185">Reference proteome</keyword>
<dbReference type="Proteomes" id="UP000676194">
    <property type="component" value="Chromosome"/>
</dbReference>
<comment type="catalytic activity">
    <reaction evidence="1">
        <text>ATP + protein L-histidine = ADP + protein N-phospho-L-histidine.</text>
        <dbReference type="EC" id="2.7.13.3"/>
    </reaction>
</comment>
<dbReference type="InterPro" id="IPR050482">
    <property type="entry name" value="Sensor_HK_TwoCompSys"/>
</dbReference>
<name>A0A8E6EUQ6_9BACT</name>
<dbReference type="GO" id="GO:0016020">
    <property type="term" value="C:membrane"/>
    <property type="evidence" value="ECO:0007669"/>
    <property type="project" value="InterPro"/>
</dbReference>
<dbReference type="SMART" id="SM00387">
    <property type="entry name" value="HATPase_c"/>
    <property type="match status" value="1"/>
</dbReference>
<keyword evidence="4" id="KW-0808">Transferase</keyword>
<dbReference type="InterPro" id="IPR011712">
    <property type="entry name" value="Sig_transdc_His_kin_sub3_dim/P"/>
</dbReference>
<dbReference type="InterPro" id="IPR036890">
    <property type="entry name" value="HATPase_C_sf"/>
</dbReference>
<dbReference type="AlphaFoldDB" id="A0A8E6EUQ6"/>
<dbReference type="GO" id="GO:0000155">
    <property type="term" value="F:phosphorelay sensor kinase activity"/>
    <property type="evidence" value="ECO:0007669"/>
    <property type="project" value="InterPro"/>
</dbReference>
<dbReference type="SUPFAM" id="SSF55785">
    <property type="entry name" value="PYP-like sensor domain (PAS domain)"/>
    <property type="match status" value="1"/>
</dbReference>
<keyword evidence="3" id="KW-0597">Phosphoprotein</keyword>